<organism evidence="1 2">
    <name type="scientific">Caldifermentibacillus hisashii</name>
    <dbReference type="NCBI Taxonomy" id="996558"/>
    <lineage>
        <taxon>Bacteria</taxon>
        <taxon>Bacillati</taxon>
        <taxon>Bacillota</taxon>
        <taxon>Bacilli</taxon>
        <taxon>Bacillales</taxon>
        <taxon>Bacillaceae</taxon>
        <taxon>Caldifermentibacillus</taxon>
    </lineage>
</organism>
<evidence type="ECO:0000313" key="2">
    <source>
        <dbReference type="Proteomes" id="UP001459714"/>
    </source>
</evidence>
<proteinExistence type="predicted"/>
<evidence type="ECO:0000313" key="1">
    <source>
        <dbReference type="EMBL" id="MEL3959504.1"/>
    </source>
</evidence>
<dbReference type="EMBL" id="JBBYAK010000002">
    <property type="protein sequence ID" value="MEL3959504.1"/>
    <property type="molecule type" value="Genomic_DNA"/>
</dbReference>
<dbReference type="Proteomes" id="UP001459714">
    <property type="component" value="Unassembled WGS sequence"/>
</dbReference>
<sequence length="46" mass="5668">MEVLLTDELLEYLGNTYVEEDVSTKYEMTFEKYVDLMIWCYGKKWF</sequence>
<keyword evidence="2" id="KW-1185">Reference proteome</keyword>
<comment type="caution">
    <text evidence="1">The sequence shown here is derived from an EMBL/GenBank/DDBJ whole genome shotgun (WGS) entry which is preliminary data.</text>
</comment>
<name>A0ABU9K389_9BACI</name>
<dbReference type="RefSeq" id="WP_342021140.1">
    <property type="nucleotide sequence ID" value="NZ_JBBYAK010000002.1"/>
</dbReference>
<gene>
    <name evidence="1" type="ORF">NST17_20340</name>
</gene>
<accession>A0ABU9K389</accession>
<reference evidence="1 2" key="1">
    <citation type="submission" date="2024-03" db="EMBL/GenBank/DDBJ databases">
        <title>Bacilli Hybrid Assemblies.</title>
        <authorList>
            <person name="Kovac J."/>
        </authorList>
    </citation>
    <scope>NUCLEOTIDE SEQUENCE [LARGE SCALE GENOMIC DNA]</scope>
    <source>
        <strain evidence="1 2">FSL M8-0022</strain>
    </source>
</reference>
<protein>
    <submittedName>
        <fullName evidence="1">Uncharacterized protein</fullName>
    </submittedName>
</protein>